<dbReference type="Pfam" id="PF07992">
    <property type="entry name" value="Pyr_redox_2"/>
    <property type="match status" value="1"/>
</dbReference>
<gene>
    <name evidence="7" type="ORF">SAMN05216234_13021</name>
</gene>
<organism evidence="7 8">
    <name type="scientific">Hydrogenimonas thermophila</name>
    <dbReference type="NCBI Taxonomy" id="223786"/>
    <lineage>
        <taxon>Bacteria</taxon>
        <taxon>Pseudomonadati</taxon>
        <taxon>Campylobacterota</taxon>
        <taxon>Epsilonproteobacteria</taxon>
        <taxon>Campylobacterales</taxon>
        <taxon>Hydrogenimonadaceae</taxon>
        <taxon>Hydrogenimonas</taxon>
    </lineage>
</organism>
<evidence type="ECO:0000256" key="5">
    <source>
        <dbReference type="ARBA" id="ARBA00023002"/>
    </source>
</evidence>
<evidence type="ECO:0000256" key="2">
    <source>
        <dbReference type="ARBA" id="ARBA00005272"/>
    </source>
</evidence>
<keyword evidence="4" id="KW-0274">FAD</keyword>
<name>A0A1I5S2C9_9BACT</name>
<dbReference type="AlphaFoldDB" id="A0A1I5S2C9"/>
<dbReference type="RefSeq" id="WP_092913223.1">
    <property type="nucleotide sequence ID" value="NZ_FOXB01000030.1"/>
</dbReference>
<evidence type="ECO:0000313" key="8">
    <source>
        <dbReference type="Proteomes" id="UP000199227"/>
    </source>
</evidence>
<dbReference type="GO" id="GO:0019646">
    <property type="term" value="P:aerobic electron transport chain"/>
    <property type="evidence" value="ECO:0007669"/>
    <property type="project" value="TreeGrafter"/>
</dbReference>
<dbReference type="PANTHER" id="PTHR42913">
    <property type="entry name" value="APOPTOSIS-INDUCING FACTOR 1"/>
    <property type="match status" value="1"/>
</dbReference>
<sequence length="400" mass="43974">MHHVVIVGGSYAGLCALNELSKHPAIRITVIDRHPYHFLQTEGYDLIAGKVPFDNTIIGLRSLCAGFGDNVTFLHTAAERLEPESNCLICEDGNVIEYDYIIIAAGAVTRFFESVTGLKTCSHGVKSFRAAFKLKQFFEAELYKRLESAKESKEKYSILVGGAGLSGVEIAAEMQAFFNRYYRSNSLSCGKIKIHLVGNSILPGMKSNVVNKAKKRLKELGVIIHTGSHISKVENQCAYLEDGKTIDFDFMIFTGGIMAAPFVQSLPFEKNKIGQIVVNGYLRPKGAENVFVVGDAADLKDRNGKRIPPTAQSAEQSGTVAGHNIVALLKGKKMQKADIKLRGLAIALGGRYAIIDAGLFCIDGIVAYIGKKFIEKSYKWPLRLRARNGFYKISHCTKEK</sequence>
<evidence type="ECO:0000256" key="4">
    <source>
        <dbReference type="ARBA" id="ARBA00022827"/>
    </source>
</evidence>
<dbReference type="Gene3D" id="3.50.50.100">
    <property type="match status" value="1"/>
</dbReference>
<dbReference type="PRINTS" id="PR00368">
    <property type="entry name" value="FADPNR"/>
</dbReference>
<dbReference type="InterPro" id="IPR036188">
    <property type="entry name" value="FAD/NAD-bd_sf"/>
</dbReference>
<dbReference type="STRING" id="223786.SAMN05216234_13021"/>
<keyword evidence="5" id="KW-0560">Oxidoreductase</keyword>
<comment type="similarity">
    <text evidence="2">Belongs to the NADH dehydrogenase family.</text>
</comment>
<dbReference type="PANTHER" id="PTHR42913:SF3">
    <property type="entry name" value="64 KDA MITOCHONDRIAL NADH DEHYDROGENASE (EUROFUNG)"/>
    <property type="match status" value="1"/>
</dbReference>
<keyword evidence="3" id="KW-0285">Flavoprotein</keyword>
<dbReference type="Proteomes" id="UP000199227">
    <property type="component" value="Unassembled WGS sequence"/>
</dbReference>
<dbReference type="SUPFAM" id="SSF51905">
    <property type="entry name" value="FAD/NAD(P)-binding domain"/>
    <property type="match status" value="1"/>
</dbReference>
<dbReference type="GO" id="GO:0003955">
    <property type="term" value="F:NAD(P)H dehydrogenase (quinone) activity"/>
    <property type="evidence" value="ECO:0007669"/>
    <property type="project" value="TreeGrafter"/>
</dbReference>
<evidence type="ECO:0000256" key="1">
    <source>
        <dbReference type="ARBA" id="ARBA00001974"/>
    </source>
</evidence>
<evidence type="ECO:0000313" key="7">
    <source>
        <dbReference type="EMBL" id="SFP64850.1"/>
    </source>
</evidence>
<dbReference type="InterPro" id="IPR051169">
    <property type="entry name" value="NADH-Q_oxidoreductase"/>
</dbReference>
<comment type="cofactor">
    <cofactor evidence="1">
        <name>FAD</name>
        <dbReference type="ChEBI" id="CHEBI:57692"/>
    </cofactor>
</comment>
<reference evidence="7 8" key="1">
    <citation type="submission" date="2016-10" db="EMBL/GenBank/DDBJ databases">
        <authorList>
            <person name="de Groot N.N."/>
        </authorList>
    </citation>
    <scope>NUCLEOTIDE SEQUENCE [LARGE SCALE GENOMIC DNA]</scope>
    <source>
        <strain evidence="7 8">EP1-55-1</strain>
    </source>
</reference>
<dbReference type="InterPro" id="IPR023753">
    <property type="entry name" value="FAD/NAD-binding_dom"/>
</dbReference>
<evidence type="ECO:0000259" key="6">
    <source>
        <dbReference type="Pfam" id="PF07992"/>
    </source>
</evidence>
<keyword evidence="8" id="KW-1185">Reference proteome</keyword>
<dbReference type="OrthoDB" id="9781621at2"/>
<protein>
    <submittedName>
        <fullName evidence="7">NADH dehydrogenase</fullName>
    </submittedName>
</protein>
<proteinExistence type="inferred from homology"/>
<accession>A0A1I5S2C9</accession>
<feature type="domain" description="FAD/NAD(P)-binding" evidence="6">
    <location>
        <begin position="3"/>
        <end position="318"/>
    </location>
</feature>
<dbReference type="EMBL" id="FOXB01000030">
    <property type="protein sequence ID" value="SFP64850.1"/>
    <property type="molecule type" value="Genomic_DNA"/>
</dbReference>
<evidence type="ECO:0000256" key="3">
    <source>
        <dbReference type="ARBA" id="ARBA00022630"/>
    </source>
</evidence>